<keyword evidence="3" id="KW-1185">Reference proteome</keyword>
<gene>
    <name evidence="2" type="ORF">COLO4_02119</name>
</gene>
<organism evidence="2 3">
    <name type="scientific">Corchorus olitorius</name>
    <dbReference type="NCBI Taxonomy" id="93759"/>
    <lineage>
        <taxon>Eukaryota</taxon>
        <taxon>Viridiplantae</taxon>
        <taxon>Streptophyta</taxon>
        <taxon>Embryophyta</taxon>
        <taxon>Tracheophyta</taxon>
        <taxon>Spermatophyta</taxon>
        <taxon>Magnoliopsida</taxon>
        <taxon>eudicotyledons</taxon>
        <taxon>Gunneridae</taxon>
        <taxon>Pentapetalae</taxon>
        <taxon>rosids</taxon>
        <taxon>malvids</taxon>
        <taxon>Malvales</taxon>
        <taxon>Malvaceae</taxon>
        <taxon>Grewioideae</taxon>
        <taxon>Apeibeae</taxon>
        <taxon>Corchorus</taxon>
    </lineage>
</organism>
<sequence length="218" mass="23443">MPSCASGSGGATSKKKRHGDSVRCITGIRTERHSSRPVEFHTLSPWAASAESSCMLVDVTVARGEVGGAHPFIFLLKMADRVLLESFDCIGGARIRAGHQFKCKRVKLLVHVVHGREPEQTRIGPGETVVARRRWCTSVPGGWGAGGSLAAHVQILVLASCVRTGDGSEVQYQFSRFCARHTDHDLRGFLVVPQYHVPMIRLARAQCSPAGSAGAAFA</sequence>
<protein>
    <submittedName>
        <fullName evidence="2">Uncharacterized protein</fullName>
    </submittedName>
</protein>
<dbReference type="EMBL" id="AWUE01004918">
    <property type="protein sequence ID" value="OMP13188.1"/>
    <property type="molecule type" value="Genomic_DNA"/>
</dbReference>
<reference evidence="3" key="1">
    <citation type="submission" date="2013-09" db="EMBL/GenBank/DDBJ databases">
        <title>Corchorus olitorius genome sequencing.</title>
        <authorList>
            <person name="Alam M."/>
            <person name="Haque M.S."/>
            <person name="Islam M.S."/>
            <person name="Emdad E.M."/>
            <person name="Islam M.M."/>
            <person name="Ahmed B."/>
            <person name="Halim A."/>
            <person name="Hossen Q.M.M."/>
            <person name="Hossain M.Z."/>
            <person name="Ahmed R."/>
            <person name="Khan M.M."/>
            <person name="Islam R."/>
            <person name="Rashid M.M."/>
            <person name="Khan S.A."/>
            <person name="Rahman M.S."/>
            <person name="Alam M."/>
            <person name="Yahiya A.S."/>
            <person name="Khan M.S."/>
            <person name="Azam M.S."/>
            <person name="Haque T."/>
            <person name="Lashkar M.Z.H."/>
            <person name="Akhand A.I."/>
            <person name="Morshed G."/>
            <person name="Roy S."/>
            <person name="Uddin K.S."/>
            <person name="Rabeya T."/>
            <person name="Hossain A.S."/>
            <person name="Chowdhury A."/>
            <person name="Snigdha A.R."/>
            <person name="Mortoza M.S."/>
            <person name="Matin S.A."/>
            <person name="Hoque S.M.E."/>
            <person name="Islam M.K."/>
            <person name="Roy D.K."/>
            <person name="Haider R."/>
            <person name="Moosa M.M."/>
            <person name="Elias S.M."/>
            <person name="Hasan A.M."/>
            <person name="Jahan S."/>
            <person name="Shafiuddin M."/>
            <person name="Mahmood N."/>
            <person name="Shommy N.S."/>
        </authorList>
    </citation>
    <scope>NUCLEOTIDE SEQUENCE [LARGE SCALE GENOMIC DNA]</scope>
    <source>
        <strain evidence="3">cv. O-4</strain>
    </source>
</reference>
<evidence type="ECO:0000313" key="2">
    <source>
        <dbReference type="EMBL" id="OMP13188.1"/>
    </source>
</evidence>
<accession>A0A1R3L1N5</accession>
<evidence type="ECO:0000256" key="1">
    <source>
        <dbReference type="SAM" id="MobiDB-lite"/>
    </source>
</evidence>
<feature type="region of interest" description="Disordered" evidence="1">
    <location>
        <begin position="1"/>
        <end position="20"/>
    </location>
</feature>
<dbReference type="Proteomes" id="UP000187203">
    <property type="component" value="Unassembled WGS sequence"/>
</dbReference>
<evidence type="ECO:0000313" key="3">
    <source>
        <dbReference type="Proteomes" id="UP000187203"/>
    </source>
</evidence>
<comment type="caution">
    <text evidence="2">The sequence shown here is derived from an EMBL/GenBank/DDBJ whole genome shotgun (WGS) entry which is preliminary data.</text>
</comment>
<dbReference type="AlphaFoldDB" id="A0A1R3L1N5"/>
<proteinExistence type="predicted"/>
<name>A0A1R3L1N5_9ROSI</name>